<proteinExistence type="predicted"/>
<protein>
    <recommendedName>
        <fullName evidence="3">Flagellar protein FliT</fullName>
    </recommendedName>
</protein>
<name>A0ABS8Q6U1_9BURK</name>
<accession>A0ABS8Q6U1</accession>
<evidence type="ECO:0000313" key="2">
    <source>
        <dbReference type="Proteomes" id="UP001179361"/>
    </source>
</evidence>
<evidence type="ECO:0008006" key="3">
    <source>
        <dbReference type="Google" id="ProtNLM"/>
    </source>
</evidence>
<gene>
    <name evidence="1" type="ORF">LQ564_14270</name>
</gene>
<keyword evidence="2" id="KW-1185">Reference proteome</keyword>
<comment type="caution">
    <text evidence="1">The sequence shown here is derived from an EMBL/GenBank/DDBJ whole genome shotgun (WGS) entry which is preliminary data.</text>
</comment>
<dbReference type="RefSeq" id="WP_231058767.1">
    <property type="nucleotide sequence ID" value="NZ_JAJNOC010000004.1"/>
</dbReference>
<dbReference type="EMBL" id="JAJNOC010000004">
    <property type="protein sequence ID" value="MCD2517476.1"/>
    <property type="molecule type" value="Genomic_DNA"/>
</dbReference>
<sequence>MDRIGAIDRLAAVLQDAGAREDWELLGRAVRELGPRLQRLAAGRPWSAPERAALTRLRAAHEGAALQVAAASGRLQAQLEHMGSNKEGWMAYALADEPETGNTL</sequence>
<dbReference type="Proteomes" id="UP001179361">
    <property type="component" value="Unassembled WGS sequence"/>
</dbReference>
<evidence type="ECO:0000313" key="1">
    <source>
        <dbReference type="EMBL" id="MCD2517476.1"/>
    </source>
</evidence>
<reference evidence="1" key="1">
    <citation type="submission" date="2021-11" db="EMBL/GenBank/DDBJ databases">
        <title>The complete genome of Massilia sp sp. G4R7.</title>
        <authorList>
            <person name="Liu L."/>
            <person name="Yue J."/>
            <person name="Yuan J."/>
            <person name="Yang F."/>
            <person name="Li L."/>
        </authorList>
    </citation>
    <scope>NUCLEOTIDE SEQUENCE</scope>
    <source>
        <strain evidence="1">G4R7</strain>
    </source>
</reference>
<organism evidence="1 2">
    <name type="scientific">Massilia phyllostachyos</name>
    <dbReference type="NCBI Taxonomy" id="2898585"/>
    <lineage>
        <taxon>Bacteria</taxon>
        <taxon>Pseudomonadati</taxon>
        <taxon>Pseudomonadota</taxon>
        <taxon>Betaproteobacteria</taxon>
        <taxon>Burkholderiales</taxon>
        <taxon>Oxalobacteraceae</taxon>
        <taxon>Telluria group</taxon>
        <taxon>Massilia</taxon>
    </lineage>
</organism>